<dbReference type="CDD" id="cd07023">
    <property type="entry name" value="S49_Sppa_N_C"/>
    <property type="match status" value="1"/>
</dbReference>
<evidence type="ECO:0000256" key="2">
    <source>
        <dbReference type="ARBA" id="ARBA00022670"/>
    </source>
</evidence>
<feature type="domain" description="Peptidase S49" evidence="7">
    <location>
        <begin position="157"/>
        <end position="298"/>
    </location>
</feature>
<keyword evidence="6" id="KW-0812">Transmembrane</keyword>
<comment type="similarity">
    <text evidence="1">Belongs to the peptidase S49 family.</text>
</comment>
<feature type="compositionally biased region" description="Pro residues" evidence="5">
    <location>
        <begin position="1"/>
        <end position="12"/>
    </location>
</feature>
<gene>
    <name evidence="8" type="ORF">HQN59_22545</name>
</gene>
<dbReference type="SUPFAM" id="SSF52096">
    <property type="entry name" value="ClpP/crotonase"/>
    <property type="match status" value="1"/>
</dbReference>
<dbReference type="InterPro" id="IPR029045">
    <property type="entry name" value="ClpP/crotonase-like_dom_sf"/>
</dbReference>
<evidence type="ECO:0000256" key="6">
    <source>
        <dbReference type="SAM" id="Phobius"/>
    </source>
</evidence>
<evidence type="ECO:0000256" key="4">
    <source>
        <dbReference type="ARBA" id="ARBA00022825"/>
    </source>
</evidence>
<keyword evidence="3" id="KW-0378">Hydrolase</keyword>
<comment type="caution">
    <text evidence="8">The sequence shown here is derived from an EMBL/GenBank/DDBJ whole genome shotgun (WGS) entry which is preliminary data.</text>
</comment>
<dbReference type="RefSeq" id="WP_176071397.1">
    <property type="nucleotide sequence ID" value="NZ_JABWMJ010000014.1"/>
</dbReference>
<evidence type="ECO:0000256" key="5">
    <source>
        <dbReference type="SAM" id="MobiDB-lite"/>
    </source>
</evidence>
<dbReference type="PANTHER" id="PTHR42987">
    <property type="entry name" value="PEPTIDASE S49"/>
    <property type="match status" value="1"/>
</dbReference>
<feature type="region of interest" description="Disordered" evidence="5">
    <location>
        <begin position="1"/>
        <end position="20"/>
    </location>
</feature>
<dbReference type="EMBL" id="JABWMJ010000014">
    <property type="protein sequence ID" value="NUZ08532.1"/>
    <property type="molecule type" value="Genomic_DNA"/>
</dbReference>
<protein>
    <submittedName>
        <fullName evidence="8">S49 family peptidase</fullName>
    </submittedName>
</protein>
<dbReference type="Gene3D" id="3.90.226.10">
    <property type="entry name" value="2-enoyl-CoA Hydratase, Chain A, domain 1"/>
    <property type="match status" value="1"/>
</dbReference>
<dbReference type="GO" id="GO:0008236">
    <property type="term" value="F:serine-type peptidase activity"/>
    <property type="evidence" value="ECO:0007669"/>
    <property type="project" value="UniProtKB-KW"/>
</dbReference>
<sequence>MSTTPIEPPSPPDGRSEATSFPSVVLEVLREMREQRQSFERSAALAAKERRSERRWRNRFQAMFFGAPVLLGVLYFLFFLSSTGFRWGPFGNVVGIVRIEGPIGSSERASAENIIPILEKAFGNPNVKGVVLHIDSPGGAPVEAERISTAINALKSKHRKEVVAVINNVGASAAYMVALNADKIVAAKYSFVGSIGAIMAPWQLDKAIAKVDVAQRVYASGKLKAFLNPFTPVSPEVDRKAQQLVDQMGGFFLAEVKARRGQALKTNVDFGTGEVWPGPEAKELGLIDAVATVDDFVAAHWGLKPYDYGPSSDTSPFLARSLQEAIAGAVRRLAMSGPVVQ</sequence>
<organism evidence="8 9">
    <name type="scientific">Piscinibacter koreensis</name>
    <dbReference type="NCBI Taxonomy" id="2742824"/>
    <lineage>
        <taxon>Bacteria</taxon>
        <taxon>Pseudomonadati</taxon>
        <taxon>Pseudomonadota</taxon>
        <taxon>Betaproteobacteria</taxon>
        <taxon>Burkholderiales</taxon>
        <taxon>Sphaerotilaceae</taxon>
        <taxon>Piscinibacter</taxon>
    </lineage>
</organism>
<accession>A0A7Y6NSI0</accession>
<keyword evidence="6" id="KW-0472">Membrane</keyword>
<dbReference type="Gene3D" id="6.20.330.10">
    <property type="match status" value="1"/>
</dbReference>
<evidence type="ECO:0000256" key="1">
    <source>
        <dbReference type="ARBA" id="ARBA00008683"/>
    </source>
</evidence>
<dbReference type="InterPro" id="IPR047272">
    <property type="entry name" value="S49_SppA_C"/>
</dbReference>
<evidence type="ECO:0000313" key="9">
    <source>
        <dbReference type="Proteomes" id="UP000529637"/>
    </source>
</evidence>
<keyword evidence="9" id="KW-1185">Reference proteome</keyword>
<keyword evidence="4" id="KW-0720">Serine protease</keyword>
<dbReference type="Pfam" id="PF01343">
    <property type="entry name" value="Peptidase_S49"/>
    <property type="match status" value="1"/>
</dbReference>
<keyword evidence="2" id="KW-0645">Protease</keyword>
<evidence type="ECO:0000313" key="8">
    <source>
        <dbReference type="EMBL" id="NUZ08532.1"/>
    </source>
</evidence>
<keyword evidence="6" id="KW-1133">Transmembrane helix</keyword>
<feature type="transmembrane region" description="Helical" evidence="6">
    <location>
        <begin position="60"/>
        <end position="80"/>
    </location>
</feature>
<dbReference type="AlphaFoldDB" id="A0A7Y6NSI0"/>
<dbReference type="InterPro" id="IPR002142">
    <property type="entry name" value="Peptidase_S49"/>
</dbReference>
<reference evidence="8 9" key="1">
    <citation type="submission" date="2020-06" db="EMBL/GenBank/DDBJ databases">
        <title>Schlegella sp. ID0723 isolated from air conditioner.</title>
        <authorList>
            <person name="Kim D.Y."/>
            <person name="Kim D.-U."/>
        </authorList>
    </citation>
    <scope>NUCLEOTIDE SEQUENCE [LARGE SCALE GENOMIC DNA]</scope>
    <source>
        <strain evidence="8 9">ID0723</strain>
    </source>
</reference>
<name>A0A7Y6NSI0_9BURK</name>
<proteinExistence type="inferred from homology"/>
<dbReference type="GO" id="GO:0006508">
    <property type="term" value="P:proteolysis"/>
    <property type="evidence" value="ECO:0007669"/>
    <property type="project" value="UniProtKB-KW"/>
</dbReference>
<evidence type="ECO:0000259" key="7">
    <source>
        <dbReference type="Pfam" id="PF01343"/>
    </source>
</evidence>
<dbReference type="Proteomes" id="UP000529637">
    <property type="component" value="Unassembled WGS sequence"/>
</dbReference>
<dbReference type="PANTHER" id="PTHR42987:SF8">
    <property type="entry name" value="PROTEINASE"/>
    <property type="match status" value="1"/>
</dbReference>
<evidence type="ECO:0000256" key="3">
    <source>
        <dbReference type="ARBA" id="ARBA00022801"/>
    </source>
</evidence>